<gene>
    <name evidence="1" type="ORF">XENORESO_001395</name>
</gene>
<organism evidence="1 2">
    <name type="scientific">Xenotaenia resolanae</name>
    <dbReference type="NCBI Taxonomy" id="208358"/>
    <lineage>
        <taxon>Eukaryota</taxon>
        <taxon>Metazoa</taxon>
        <taxon>Chordata</taxon>
        <taxon>Craniata</taxon>
        <taxon>Vertebrata</taxon>
        <taxon>Euteleostomi</taxon>
        <taxon>Actinopterygii</taxon>
        <taxon>Neopterygii</taxon>
        <taxon>Teleostei</taxon>
        <taxon>Neoteleostei</taxon>
        <taxon>Acanthomorphata</taxon>
        <taxon>Ovalentaria</taxon>
        <taxon>Atherinomorphae</taxon>
        <taxon>Cyprinodontiformes</taxon>
        <taxon>Goodeidae</taxon>
        <taxon>Xenotaenia</taxon>
    </lineage>
</organism>
<dbReference type="EMBL" id="JAHRIM010080082">
    <property type="protein sequence ID" value="MEQ2274457.1"/>
    <property type="molecule type" value="Genomic_DNA"/>
</dbReference>
<keyword evidence="2" id="KW-1185">Reference proteome</keyword>
<proteinExistence type="predicted"/>
<evidence type="ECO:0000313" key="1">
    <source>
        <dbReference type="EMBL" id="MEQ2274457.1"/>
    </source>
</evidence>
<accession>A0ABV0WXU7</accession>
<sequence>MPLLKLSRSCALHPHSCSYWRNPLEIPSTNLLAVLLVVLLISTHLNAQQLTSYSPTCPPSAIRLSTLLFLKGNEQRDIITKPLFTTTSLTQLIWLCPPLPGFHPSLLTLRILLYLSVPYSSSHGQVNNAYIFSSVSNQNPAGNPEDPFCHSLYWLNLLNCYTVSVIVV</sequence>
<dbReference type="Proteomes" id="UP001444071">
    <property type="component" value="Unassembled WGS sequence"/>
</dbReference>
<evidence type="ECO:0000313" key="2">
    <source>
        <dbReference type="Proteomes" id="UP001444071"/>
    </source>
</evidence>
<name>A0ABV0WXU7_9TELE</name>
<protein>
    <submittedName>
        <fullName evidence="1">Uncharacterized protein</fullName>
    </submittedName>
</protein>
<reference evidence="1 2" key="1">
    <citation type="submission" date="2021-06" db="EMBL/GenBank/DDBJ databases">
        <authorList>
            <person name="Palmer J.M."/>
        </authorList>
    </citation>
    <scope>NUCLEOTIDE SEQUENCE [LARGE SCALE GENOMIC DNA]</scope>
    <source>
        <strain evidence="1 2">XR_2019</strain>
        <tissue evidence="1">Muscle</tissue>
    </source>
</reference>
<comment type="caution">
    <text evidence="1">The sequence shown here is derived from an EMBL/GenBank/DDBJ whole genome shotgun (WGS) entry which is preliminary data.</text>
</comment>